<dbReference type="GO" id="GO:0015421">
    <property type="term" value="F:ABC-type oligopeptide transporter activity"/>
    <property type="evidence" value="ECO:0007669"/>
    <property type="project" value="TreeGrafter"/>
</dbReference>
<dbReference type="EMBL" id="QRDW01000001">
    <property type="protein sequence ID" value="RED54175.1"/>
    <property type="molecule type" value="Genomic_DNA"/>
</dbReference>
<evidence type="ECO:0000256" key="1">
    <source>
        <dbReference type="ARBA" id="ARBA00004651"/>
    </source>
</evidence>
<gene>
    <name evidence="10" type="ORF">DFP90_101978</name>
</gene>
<evidence type="ECO:0000259" key="9">
    <source>
        <dbReference type="PROSITE" id="PS50929"/>
    </source>
</evidence>
<accession>A0A3D9HXP0</accession>
<keyword evidence="4 10" id="KW-0067">ATP-binding</keyword>
<evidence type="ECO:0000313" key="11">
    <source>
        <dbReference type="Proteomes" id="UP000256845"/>
    </source>
</evidence>
<dbReference type="SUPFAM" id="SSF52540">
    <property type="entry name" value="P-loop containing nucleoside triphosphate hydrolases"/>
    <property type="match status" value="1"/>
</dbReference>
<feature type="transmembrane region" description="Helical" evidence="7">
    <location>
        <begin position="240"/>
        <end position="260"/>
    </location>
</feature>
<name>A0A3D9HXP0_9PROT</name>
<dbReference type="PROSITE" id="PS50893">
    <property type="entry name" value="ABC_TRANSPORTER_2"/>
    <property type="match status" value="1"/>
</dbReference>
<feature type="domain" description="ABC transmembrane type-1" evidence="9">
    <location>
        <begin position="18"/>
        <end position="297"/>
    </location>
</feature>
<dbReference type="PANTHER" id="PTHR43394">
    <property type="entry name" value="ATP-DEPENDENT PERMEASE MDL1, MITOCHONDRIAL"/>
    <property type="match status" value="1"/>
</dbReference>
<evidence type="ECO:0000259" key="8">
    <source>
        <dbReference type="PROSITE" id="PS50893"/>
    </source>
</evidence>
<feature type="transmembrane region" description="Helical" evidence="7">
    <location>
        <begin position="129"/>
        <end position="150"/>
    </location>
</feature>
<feature type="domain" description="ABC transporter" evidence="8">
    <location>
        <begin position="328"/>
        <end position="564"/>
    </location>
</feature>
<comment type="caution">
    <text evidence="10">The sequence shown here is derived from an EMBL/GenBank/DDBJ whole genome shotgun (WGS) entry which is preliminary data.</text>
</comment>
<dbReference type="InterPro" id="IPR003439">
    <property type="entry name" value="ABC_transporter-like_ATP-bd"/>
</dbReference>
<dbReference type="InterPro" id="IPR011527">
    <property type="entry name" value="ABC1_TM_dom"/>
</dbReference>
<dbReference type="SMART" id="SM00382">
    <property type="entry name" value="AAA"/>
    <property type="match status" value="1"/>
</dbReference>
<dbReference type="InterPro" id="IPR003593">
    <property type="entry name" value="AAA+_ATPase"/>
</dbReference>
<evidence type="ECO:0000256" key="2">
    <source>
        <dbReference type="ARBA" id="ARBA00022692"/>
    </source>
</evidence>
<keyword evidence="2 7" id="KW-0812">Transmembrane</keyword>
<dbReference type="InterPro" id="IPR039421">
    <property type="entry name" value="Type_1_exporter"/>
</dbReference>
<dbReference type="GO" id="GO:0005886">
    <property type="term" value="C:plasma membrane"/>
    <property type="evidence" value="ECO:0007669"/>
    <property type="project" value="UniProtKB-SubCell"/>
</dbReference>
<sequence>MLYLLNHFRVHPLASLEMLVASLFINLLALVGPVFVIQVLNRYVAFGVDATLVTLVAGAAMALVFEFLFRQVRNRLAIAVTEPRDEETRRALMLQMAGVTNQALSAIPAGMRRQILAAGETLRLVYSPALLAGVMDLPFLILFLAGIYLLSPPLALVATTLIAAVLLLSYVGYLLLQKPTAALMKKRARMDELTDSLTNRPDTVRAFNAVGYVAGLWDSLNQEMAFLTRRITATKSRQQGLSLAAQGVMTIAIISLGATMVVQAELALGTLIGINILAARALAEANRFAAQADSLARARQARNLVAELAKLPLERQQGSTLSPFSGQIGFADMAYRHPNQASPLFEGVNLTLEPGSILILQGDNGAGKTTFLRLVAGLLPPERGRITADGMDLRQVMPEWWHRQICYMPQEPAFLDASITDNLRLHAPEADPARLSMIIDTVGLRPFIEQSPEGLATRLEQGGRNLSRGTRKRLALARALMADGPLVLFDEPDEGLDAKGREALYLVLNHLTSAGKTILIASQDEKITQAAHYHLDLNNKPTPILRATAGKKLLRPAANEASRS</sequence>
<dbReference type="GO" id="GO:0005524">
    <property type="term" value="F:ATP binding"/>
    <property type="evidence" value="ECO:0007669"/>
    <property type="project" value="UniProtKB-KW"/>
</dbReference>
<keyword evidence="5 7" id="KW-1133">Transmembrane helix</keyword>
<reference evidence="10 11" key="1">
    <citation type="submission" date="2018-07" db="EMBL/GenBank/DDBJ databases">
        <title>Genomic Encyclopedia of Type Strains, Phase III (KMG-III): the genomes of soil and plant-associated and newly described type strains.</title>
        <authorList>
            <person name="Whitman W."/>
        </authorList>
    </citation>
    <scope>NUCLEOTIDE SEQUENCE [LARGE SCALE GENOMIC DNA]</scope>
    <source>
        <strain evidence="10 11">CECT 8488</strain>
    </source>
</reference>
<proteinExistence type="predicted"/>
<dbReference type="InterPro" id="IPR036640">
    <property type="entry name" value="ABC1_TM_sf"/>
</dbReference>
<protein>
    <submittedName>
        <fullName evidence="10">ATP-binding cassette subfamily C protein LapB</fullName>
    </submittedName>
</protein>
<dbReference type="Gene3D" id="1.20.1560.10">
    <property type="entry name" value="ABC transporter type 1, transmembrane domain"/>
    <property type="match status" value="1"/>
</dbReference>
<dbReference type="Pfam" id="PF00005">
    <property type="entry name" value="ABC_tran"/>
    <property type="match status" value="1"/>
</dbReference>
<evidence type="ECO:0000313" key="10">
    <source>
        <dbReference type="EMBL" id="RED54175.1"/>
    </source>
</evidence>
<keyword evidence="3" id="KW-0547">Nucleotide-binding</keyword>
<dbReference type="OrthoDB" id="9772049at2"/>
<comment type="subcellular location">
    <subcellularLocation>
        <location evidence="1">Cell membrane</location>
        <topology evidence="1">Multi-pass membrane protein</topology>
    </subcellularLocation>
</comment>
<dbReference type="SUPFAM" id="SSF90123">
    <property type="entry name" value="ABC transporter transmembrane region"/>
    <property type="match status" value="1"/>
</dbReference>
<keyword evidence="11" id="KW-1185">Reference proteome</keyword>
<evidence type="ECO:0000256" key="3">
    <source>
        <dbReference type="ARBA" id="ARBA00022741"/>
    </source>
</evidence>
<dbReference type="Pfam" id="PF00664">
    <property type="entry name" value="ABC_membrane"/>
    <property type="match status" value="1"/>
</dbReference>
<keyword evidence="6 7" id="KW-0472">Membrane</keyword>
<feature type="transmembrane region" description="Helical" evidence="7">
    <location>
        <begin position="43"/>
        <end position="69"/>
    </location>
</feature>
<dbReference type="AlphaFoldDB" id="A0A3D9HXP0"/>
<evidence type="ECO:0000256" key="5">
    <source>
        <dbReference type="ARBA" id="ARBA00022989"/>
    </source>
</evidence>
<dbReference type="Proteomes" id="UP000256845">
    <property type="component" value="Unassembled WGS sequence"/>
</dbReference>
<dbReference type="InterPro" id="IPR027417">
    <property type="entry name" value="P-loop_NTPase"/>
</dbReference>
<dbReference type="Gene3D" id="3.40.50.300">
    <property type="entry name" value="P-loop containing nucleotide triphosphate hydrolases"/>
    <property type="match status" value="1"/>
</dbReference>
<evidence type="ECO:0000256" key="4">
    <source>
        <dbReference type="ARBA" id="ARBA00022840"/>
    </source>
</evidence>
<evidence type="ECO:0000256" key="7">
    <source>
        <dbReference type="SAM" id="Phobius"/>
    </source>
</evidence>
<evidence type="ECO:0000256" key="6">
    <source>
        <dbReference type="ARBA" id="ARBA00023136"/>
    </source>
</evidence>
<feature type="transmembrane region" description="Helical" evidence="7">
    <location>
        <begin position="156"/>
        <end position="176"/>
    </location>
</feature>
<dbReference type="GO" id="GO:0016887">
    <property type="term" value="F:ATP hydrolysis activity"/>
    <property type="evidence" value="ECO:0007669"/>
    <property type="project" value="InterPro"/>
</dbReference>
<feature type="transmembrane region" description="Helical" evidence="7">
    <location>
        <begin position="12"/>
        <end position="37"/>
    </location>
</feature>
<organism evidence="10 11">
    <name type="scientific">Aestuariispira insulae</name>
    <dbReference type="NCBI Taxonomy" id="1461337"/>
    <lineage>
        <taxon>Bacteria</taxon>
        <taxon>Pseudomonadati</taxon>
        <taxon>Pseudomonadota</taxon>
        <taxon>Alphaproteobacteria</taxon>
        <taxon>Rhodospirillales</taxon>
        <taxon>Kiloniellaceae</taxon>
        <taxon>Aestuariispira</taxon>
    </lineage>
</organism>
<dbReference type="PROSITE" id="PS50929">
    <property type="entry name" value="ABC_TM1F"/>
    <property type="match status" value="1"/>
</dbReference>
<dbReference type="RefSeq" id="WP_115935247.1">
    <property type="nucleotide sequence ID" value="NZ_QRDW01000001.1"/>
</dbReference>
<dbReference type="PANTHER" id="PTHR43394:SF1">
    <property type="entry name" value="ATP-BINDING CASSETTE SUB-FAMILY B MEMBER 10, MITOCHONDRIAL"/>
    <property type="match status" value="1"/>
</dbReference>